<evidence type="ECO:0000256" key="2">
    <source>
        <dbReference type="ARBA" id="ARBA00019824"/>
    </source>
</evidence>
<dbReference type="GO" id="GO:0031124">
    <property type="term" value="P:mRNA 3'-end processing"/>
    <property type="evidence" value="ECO:0007669"/>
    <property type="project" value="InterPro"/>
</dbReference>
<dbReference type="GO" id="GO:0005634">
    <property type="term" value="C:nucleus"/>
    <property type="evidence" value="ECO:0007669"/>
    <property type="project" value="TreeGrafter"/>
</dbReference>
<feature type="domain" description="Clp1 C-terminal" evidence="5">
    <location>
        <begin position="265"/>
        <end position="367"/>
    </location>
</feature>
<feature type="domain" description="Clp1 P-loop" evidence="7">
    <location>
        <begin position="100"/>
        <end position="235"/>
    </location>
</feature>
<dbReference type="GeneID" id="90541358"/>
<dbReference type="InterPro" id="IPR038238">
    <property type="entry name" value="Clp1_C_sf"/>
</dbReference>
<evidence type="ECO:0000256" key="4">
    <source>
        <dbReference type="ARBA" id="ARBA00022840"/>
    </source>
</evidence>
<dbReference type="Gene3D" id="2.40.30.330">
    <property type="entry name" value="Pre-mRNA cleavage complex subunit Clp1, C-terminal domain"/>
    <property type="match status" value="1"/>
</dbReference>
<dbReference type="Gene3D" id="2.60.120.1030">
    <property type="entry name" value="Clp1, DNA binding domain"/>
    <property type="match status" value="1"/>
</dbReference>
<dbReference type="InterPro" id="IPR032319">
    <property type="entry name" value="CLP1_P"/>
</dbReference>
<proteinExistence type="predicted"/>
<dbReference type="GO" id="GO:0051731">
    <property type="term" value="F:polynucleotide 5'-hydroxyl-kinase activity"/>
    <property type="evidence" value="ECO:0007669"/>
    <property type="project" value="InterPro"/>
</dbReference>
<dbReference type="Proteomes" id="UP001334084">
    <property type="component" value="Chromosome 5"/>
</dbReference>
<feature type="domain" description="Clp1 N-terminal" evidence="6">
    <location>
        <begin position="5"/>
        <end position="86"/>
    </location>
</feature>
<keyword evidence="9" id="KW-1185">Reference proteome</keyword>
<dbReference type="Pfam" id="PF06807">
    <property type="entry name" value="Clp1"/>
    <property type="match status" value="1"/>
</dbReference>
<name>A0AAX4JC17_9MICR</name>
<reference evidence="8" key="1">
    <citation type="journal article" date="2024" name="BMC Genomics">
        <title>Functional annotation of a divergent genome using sequence and structure-based similarity.</title>
        <authorList>
            <person name="Svedberg D."/>
            <person name="Winiger R.R."/>
            <person name="Berg A."/>
            <person name="Sharma H."/>
            <person name="Tellgren-Roth C."/>
            <person name="Debrunner-Vossbrinck B.A."/>
            <person name="Vossbrinck C.R."/>
            <person name="Barandun J."/>
        </authorList>
    </citation>
    <scope>NUCLEOTIDE SEQUENCE</scope>
    <source>
        <strain evidence="8">Illinois isolate</strain>
    </source>
</reference>
<dbReference type="InterPro" id="IPR045116">
    <property type="entry name" value="Clp1/Grc3"/>
</dbReference>
<dbReference type="Gene3D" id="3.40.50.300">
    <property type="entry name" value="P-loop containing nucleotide triphosphate hydrolases"/>
    <property type="match status" value="1"/>
</dbReference>
<dbReference type="RefSeq" id="XP_065329689.1">
    <property type="nucleotide sequence ID" value="XM_065473617.1"/>
</dbReference>
<dbReference type="GO" id="GO:0006388">
    <property type="term" value="P:tRNA splicing, via endonucleolytic cleavage and ligation"/>
    <property type="evidence" value="ECO:0007669"/>
    <property type="project" value="TreeGrafter"/>
</dbReference>
<organism evidence="8 9">
    <name type="scientific">Vairimorpha necatrix</name>
    <dbReference type="NCBI Taxonomy" id="6039"/>
    <lineage>
        <taxon>Eukaryota</taxon>
        <taxon>Fungi</taxon>
        <taxon>Fungi incertae sedis</taxon>
        <taxon>Microsporidia</taxon>
        <taxon>Nosematidae</taxon>
        <taxon>Vairimorpha</taxon>
    </lineage>
</organism>
<evidence type="ECO:0000259" key="7">
    <source>
        <dbReference type="Pfam" id="PF16575"/>
    </source>
</evidence>
<evidence type="ECO:0000259" key="6">
    <source>
        <dbReference type="Pfam" id="PF16573"/>
    </source>
</evidence>
<dbReference type="KEGG" id="vnx:VNE69_05134"/>
<dbReference type="AlphaFoldDB" id="A0AAX4JC17"/>
<dbReference type="GO" id="GO:0005524">
    <property type="term" value="F:ATP binding"/>
    <property type="evidence" value="ECO:0007669"/>
    <property type="project" value="UniProtKB-KW"/>
</dbReference>
<dbReference type="InterPro" id="IPR027417">
    <property type="entry name" value="P-loop_NTPase"/>
</dbReference>
<evidence type="ECO:0000256" key="3">
    <source>
        <dbReference type="ARBA" id="ARBA00022741"/>
    </source>
</evidence>
<evidence type="ECO:0000259" key="5">
    <source>
        <dbReference type="Pfam" id="PF06807"/>
    </source>
</evidence>
<dbReference type="PANTHER" id="PTHR12755">
    <property type="entry name" value="CLEAVAGE/POLYADENYLATION FACTOR IA SUBUNIT CLP1P"/>
    <property type="match status" value="1"/>
</dbReference>
<evidence type="ECO:0000256" key="1">
    <source>
        <dbReference type="ARBA" id="ARBA00018706"/>
    </source>
</evidence>
<evidence type="ECO:0000313" key="8">
    <source>
        <dbReference type="EMBL" id="WUR03544.1"/>
    </source>
</evidence>
<sequence length="368" mass="42590">MELTLLKNQEYRVEINDTQKFKFMILSGSAEIKGQELINEKWYTIKNTKTFIFSYTGCKLKIDGSCDLQFISNITNVPEIVKIFNFILKNNEKTFLIVGKGRTTFCTTIINYFIRLHKKILFTEVDLKKGNIFPGSLSTIHLDTLVDFNEHFKLSNVLSFYYGNLEIKNFDLYWTQISRLKEAIDKKNVEDVHLILAPNESNKYYQELIKKFKIDRLICIGDERKYNQIEIPISKTFIPLSGYIEENTVEKSISRYFNGPNNEFTPFSFSVKRKWNVLRIGEECLAPESALPLGSTRKLNTLEINEVLLENNNILGISEAKNQEDVLLAPVLGYCVITNKDTFKILCPQAKLPKCSNFIQGDIKFMDL</sequence>
<evidence type="ECO:0000313" key="9">
    <source>
        <dbReference type="Proteomes" id="UP001334084"/>
    </source>
</evidence>
<dbReference type="Pfam" id="PF16573">
    <property type="entry name" value="CLP1_N"/>
    <property type="match status" value="1"/>
</dbReference>
<dbReference type="InterPro" id="IPR010655">
    <property type="entry name" value="Clp1_C"/>
</dbReference>
<dbReference type="Pfam" id="PF16575">
    <property type="entry name" value="CLP1_P"/>
    <property type="match status" value="1"/>
</dbReference>
<dbReference type="EMBL" id="CP142730">
    <property type="protein sequence ID" value="WUR03544.1"/>
    <property type="molecule type" value="Genomic_DNA"/>
</dbReference>
<dbReference type="PANTHER" id="PTHR12755:SF6">
    <property type="entry name" value="POLYRIBONUCLEOTIDE 5'-HYDROXYL-KINASE CLP1"/>
    <property type="match status" value="1"/>
</dbReference>
<dbReference type="InterPro" id="IPR038239">
    <property type="entry name" value="Clp1_N_sf"/>
</dbReference>
<keyword evidence="3" id="KW-0547">Nucleotide-binding</keyword>
<keyword evidence="4" id="KW-0067">ATP-binding</keyword>
<protein>
    <recommendedName>
        <fullName evidence="2">Polynucleotide 5'-hydroxyl-kinase GRC3</fullName>
    </recommendedName>
    <alternativeName>
        <fullName evidence="1">Polynucleotide 5'-hydroxyl-kinase grc3</fullName>
    </alternativeName>
</protein>
<accession>A0AAX4JC17</accession>
<gene>
    <name evidence="8" type="ORF">VNE69_05134</name>
</gene>
<dbReference type="InterPro" id="IPR032324">
    <property type="entry name" value="Clp1_N"/>
</dbReference>